<feature type="non-terminal residue" evidence="2">
    <location>
        <position position="95"/>
    </location>
</feature>
<accession>A0A2G9T4H4</accession>
<dbReference type="InterPro" id="IPR041966">
    <property type="entry name" value="LOTUS-like"/>
</dbReference>
<protein>
    <recommendedName>
        <fullName evidence="1">HTH OST-type domain-containing protein</fullName>
    </recommendedName>
</protein>
<gene>
    <name evidence="2" type="ORF">TELCIR_25818</name>
</gene>
<name>A0A2G9T4H4_TELCI</name>
<evidence type="ECO:0000259" key="1">
    <source>
        <dbReference type="Pfam" id="PF12872"/>
    </source>
</evidence>
<dbReference type="Proteomes" id="UP000230423">
    <property type="component" value="Unassembled WGS sequence"/>
</dbReference>
<evidence type="ECO:0000313" key="3">
    <source>
        <dbReference type="Proteomes" id="UP000230423"/>
    </source>
</evidence>
<dbReference type="Gene3D" id="3.30.420.610">
    <property type="entry name" value="LOTUS domain-like"/>
    <property type="match status" value="1"/>
</dbReference>
<reference evidence="2 3" key="1">
    <citation type="submission" date="2015-09" db="EMBL/GenBank/DDBJ databases">
        <title>Draft genome of the parasitic nematode Teladorsagia circumcincta isolate WARC Sus (inbred).</title>
        <authorList>
            <person name="Mitreva M."/>
        </authorList>
    </citation>
    <scope>NUCLEOTIDE SEQUENCE [LARGE SCALE GENOMIC DNA]</scope>
    <source>
        <strain evidence="2 3">S</strain>
    </source>
</reference>
<dbReference type="AlphaFoldDB" id="A0A2G9T4H4"/>
<keyword evidence="3" id="KW-1185">Reference proteome</keyword>
<dbReference type="EMBL" id="KZ424494">
    <property type="protein sequence ID" value="PIO52869.1"/>
    <property type="molecule type" value="Genomic_DNA"/>
</dbReference>
<organism evidence="2 3">
    <name type="scientific">Teladorsagia circumcincta</name>
    <name type="common">Brown stomach worm</name>
    <name type="synonym">Ostertagia circumcincta</name>
    <dbReference type="NCBI Taxonomy" id="45464"/>
    <lineage>
        <taxon>Eukaryota</taxon>
        <taxon>Metazoa</taxon>
        <taxon>Ecdysozoa</taxon>
        <taxon>Nematoda</taxon>
        <taxon>Chromadorea</taxon>
        <taxon>Rhabditida</taxon>
        <taxon>Rhabditina</taxon>
        <taxon>Rhabditomorpha</taxon>
        <taxon>Strongyloidea</taxon>
        <taxon>Trichostrongylidae</taxon>
        <taxon>Teladorsagia</taxon>
    </lineage>
</organism>
<proteinExistence type="predicted"/>
<evidence type="ECO:0000313" key="2">
    <source>
        <dbReference type="EMBL" id="PIO52869.1"/>
    </source>
</evidence>
<dbReference type="InterPro" id="IPR025605">
    <property type="entry name" value="OST-HTH/LOTUS_dom"/>
</dbReference>
<dbReference type="Pfam" id="PF12872">
    <property type="entry name" value="OST-HTH"/>
    <property type="match status" value="1"/>
</dbReference>
<sequence>MADDKELDSLLTVLNSVILTRATKGGAKIVEIKKDYKELCGKDIDTRKFGFDRLETLLYSFGNKFRCQGDRWFGETTKAAESIVQSMATEKSKKG</sequence>
<feature type="domain" description="HTH OST-type" evidence="1">
    <location>
        <begin position="13"/>
        <end position="65"/>
    </location>
</feature>
<dbReference type="OrthoDB" id="5868006at2759"/>